<feature type="domain" description="Tll0287-like" evidence="2">
    <location>
        <begin position="62"/>
        <end position="184"/>
    </location>
</feature>
<keyword evidence="1" id="KW-0812">Transmembrane</keyword>
<dbReference type="EMBL" id="AZAC01000078">
    <property type="protein sequence ID" value="KIX10859.1"/>
    <property type="molecule type" value="Genomic_DNA"/>
</dbReference>
<evidence type="ECO:0000259" key="2">
    <source>
        <dbReference type="Pfam" id="PF11845"/>
    </source>
</evidence>
<dbReference type="GO" id="GO:0016301">
    <property type="term" value="F:kinase activity"/>
    <property type="evidence" value="ECO:0007669"/>
    <property type="project" value="UniProtKB-KW"/>
</dbReference>
<keyword evidence="1" id="KW-1133">Transmembrane helix</keyword>
<evidence type="ECO:0000313" key="4">
    <source>
        <dbReference type="Proteomes" id="UP000032233"/>
    </source>
</evidence>
<dbReference type="Gene3D" id="3.30.450.290">
    <property type="match status" value="1"/>
</dbReference>
<keyword evidence="1" id="KW-0472">Membrane</keyword>
<keyword evidence="3" id="KW-0808">Transferase</keyword>
<dbReference type="STRING" id="1429043.X474_26760"/>
<feature type="transmembrane region" description="Helical" evidence="1">
    <location>
        <begin position="197"/>
        <end position="218"/>
    </location>
</feature>
<evidence type="ECO:0000256" key="1">
    <source>
        <dbReference type="SAM" id="Phobius"/>
    </source>
</evidence>
<dbReference type="Proteomes" id="UP000032233">
    <property type="component" value="Unassembled WGS sequence"/>
</dbReference>
<name>A0A0D2IXU0_9BACT</name>
<gene>
    <name evidence="3" type="ORF">X474_26760</name>
</gene>
<proteinExistence type="predicted"/>
<reference evidence="3 4" key="1">
    <citation type="submission" date="2013-11" db="EMBL/GenBank/DDBJ databases">
        <title>Metagenomic analysis of a methanogenic consortium involved in long chain n-alkane degradation.</title>
        <authorList>
            <person name="Davidova I.A."/>
            <person name="Callaghan A.V."/>
            <person name="Wawrik B."/>
            <person name="Pruitt S."/>
            <person name="Marks C."/>
            <person name="Duncan K.E."/>
            <person name="Suflita J.M."/>
        </authorList>
    </citation>
    <scope>NUCLEOTIDE SEQUENCE [LARGE SCALE GENOMIC DNA]</scope>
    <source>
        <strain evidence="3 4">SPR</strain>
    </source>
</reference>
<dbReference type="Pfam" id="PF11845">
    <property type="entry name" value="Tll0287-like"/>
    <property type="match status" value="1"/>
</dbReference>
<dbReference type="AlphaFoldDB" id="A0A0D2IXU0"/>
<sequence length="316" mass="36123">MAVCWSILVAASLTWNIWRSEHTAMEGVYLQARVAFEKDILYRRWNSMHGGVYASINSSTQPNPYLKTQDRTIKTPNGKSLTKINPSYMTRQVHELQAKETGIKGHITSLKPLRPANTPDEWEKKALIKFEKGIQEFCEVRSMQGEEFLRAMWPIRTEKSCLNCHAKQGYRLGDIRGGISVSIPLDPILNTLHKTQLAIILTHSLLWLVVMVGLILVSRKLNRQIAARIKAYKDRQEAIQASMKAKKDAKELKGLLPICAKCKKIRDDQGYWNRLEEYISEHSAAEFSHGLCPKCAQELYPDILTEGKMKKDKEKD</sequence>
<keyword evidence="4" id="KW-1185">Reference proteome</keyword>
<keyword evidence="3" id="KW-0418">Kinase</keyword>
<protein>
    <submittedName>
        <fullName evidence="3">Histidine kinase</fullName>
    </submittedName>
</protein>
<evidence type="ECO:0000313" key="3">
    <source>
        <dbReference type="EMBL" id="KIX10859.1"/>
    </source>
</evidence>
<accession>A0A0D2IXU0</accession>
<dbReference type="InterPro" id="IPR021796">
    <property type="entry name" value="Tll0287-like_dom"/>
</dbReference>
<organism evidence="3 4">
    <name type="scientific">Dethiosulfatarculus sandiegensis</name>
    <dbReference type="NCBI Taxonomy" id="1429043"/>
    <lineage>
        <taxon>Bacteria</taxon>
        <taxon>Pseudomonadati</taxon>
        <taxon>Thermodesulfobacteriota</taxon>
        <taxon>Desulfarculia</taxon>
        <taxon>Desulfarculales</taxon>
        <taxon>Desulfarculaceae</taxon>
        <taxon>Dethiosulfatarculus</taxon>
    </lineage>
</organism>
<dbReference type="InParanoid" id="A0A0D2IXU0"/>
<comment type="caution">
    <text evidence="3">The sequence shown here is derived from an EMBL/GenBank/DDBJ whole genome shotgun (WGS) entry which is preliminary data.</text>
</comment>